<evidence type="ECO:0000256" key="2">
    <source>
        <dbReference type="ARBA" id="ARBA00022737"/>
    </source>
</evidence>
<gene>
    <name evidence="4" type="ORF">IBJ83_04515</name>
</gene>
<reference evidence="4 5" key="1">
    <citation type="submission" date="2020-09" db="EMBL/GenBank/DDBJ databases">
        <title>Parvimonas S3374 sp. nov.</title>
        <authorList>
            <person name="Buhl M."/>
        </authorList>
    </citation>
    <scope>NUCLEOTIDE SEQUENCE [LARGE SCALE GENOMIC DNA]</scope>
    <source>
        <strain evidence="4 5">S3374</strain>
    </source>
</reference>
<accession>A0ABS1C950</accession>
<dbReference type="Gene3D" id="3.40.250.10">
    <property type="entry name" value="Rhodanese-like domain"/>
    <property type="match status" value="2"/>
</dbReference>
<dbReference type="PROSITE" id="PS50206">
    <property type="entry name" value="RHODANESE_3"/>
    <property type="match status" value="2"/>
</dbReference>
<keyword evidence="1" id="KW-0808">Transferase</keyword>
<evidence type="ECO:0000313" key="5">
    <source>
        <dbReference type="Proteomes" id="UP000823123"/>
    </source>
</evidence>
<dbReference type="SUPFAM" id="SSF52821">
    <property type="entry name" value="Rhodanese/Cell cycle control phosphatase"/>
    <property type="match status" value="2"/>
</dbReference>
<evidence type="ECO:0000259" key="3">
    <source>
        <dbReference type="PROSITE" id="PS50206"/>
    </source>
</evidence>
<dbReference type="InterPro" id="IPR045078">
    <property type="entry name" value="TST/MPST-like"/>
</dbReference>
<dbReference type="PANTHER" id="PTHR11364">
    <property type="entry name" value="THIOSULFATE SULFERTANSFERASE"/>
    <property type="match status" value="1"/>
</dbReference>
<evidence type="ECO:0000313" key="4">
    <source>
        <dbReference type="EMBL" id="MBK1468580.1"/>
    </source>
</evidence>
<name>A0ABS1C950_9FIRM</name>
<dbReference type="PANTHER" id="PTHR11364:SF35">
    <property type="entry name" value="RHODANESE-LIKE PROTEIN"/>
    <property type="match status" value="1"/>
</dbReference>
<dbReference type="Proteomes" id="UP000823123">
    <property type="component" value="Unassembled WGS sequence"/>
</dbReference>
<dbReference type="InterPro" id="IPR001763">
    <property type="entry name" value="Rhodanese-like_dom"/>
</dbReference>
<dbReference type="RefSeq" id="WP_201275549.1">
    <property type="nucleotide sequence ID" value="NZ_JACVDA010000010.1"/>
</dbReference>
<organism evidence="4 5">
    <name type="scientific">Parvimonas parva</name>
    <dbReference type="NCBI Taxonomy" id="2769485"/>
    <lineage>
        <taxon>Bacteria</taxon>
        <taxon>Bacillati</taxon>
        <taxon>Bacillota</taxon>
        <taxon>Tissierellia</taxon>
        <taxon>Tissierellales</taxon>
        <taxon>Peptoniphilaceae</taxon>
        <taxon>Parvimonas</taxon>
    </lineage>
</organism>
<feature type="domain" description="Rhodanese" evidence="3">
    <location>
        <begin position="166"/>
        <end position="270"/>
    </location>
</feature>
<comment type="caution">
    <text evidence="4">The sequence shown here is derived from an EMBL/GenBank/DDBJ whole genome shotgun (WGS) entry which is preliminary data.</text>
</comment>
<dbReference type="InterPro" id="IPR036873">
    <property type="entry name" value="Rhodanese-like_dom_sf"/>
</dbReference>
<protein>
    <recommendedName>
        <fullName evidence="3">Rhodanese domain-containing protein</fullName>
    </recommendedName>
</protein>
<proteinExistence type="predicted"/>
<feature type="domain" description="Rhodanese" evidence="3">
    <location>
        <begin position="18"/>
        <end position="134"/>
    </location>
</feature>
<dbReference type="Pfam" id="PF00581">
    <property type="entry name" value="Rhodanese"/>
    <property type="match status" value="1"/>
</dbReference>
<evidence type="ECO:0000256" key="1">
    <source>
        <dbReference type="ARBA" id="ARBA00022679"/>
    </source>
</evidence>
<sequence length="276" mass="32496">MFKNKFIVRKDFILKNRNNENFIVIDARGLKLTENDFVYDKSIILDYKEFSFLSIDVGDYYDNVPYSKEVLIKKFLKYNIDNNKIVLVYTNTKNYNSMGEDGRIKYLLNLCDIDCYILDGGIDEVIKSGFYKKNDKTIDVSIDFINKPFLEYESSILTKELLSCYKDKNIKIVDVRYKEEYDGTMVFDDYVGGHIKGAINFPHIKIYDNDGYLLDNKKIEKMIIEMKISKRNTIILYCSTALRATLIFEIFKMLGYNVRIYHESFALWSKVADIEI</sequence>
<keyword evidence="2" id="KW-0677">Repeat</keyword>
<dbReference type="EMBL" id="JACVDA010000010">
    <property type="protein sequence ID" value="MBK1468580.1"/>
    <property type="molecule type" value="Genomic_DNA"/>
</dbReference>
<dbReference type="SMART" id="SM00450">
    <property type="entry name" value="RHOD"/>
    <property type="match status" value="2"/>
</dbReference>
<keyword evidence="5" id="KW-1185">Reference proteome</keyword>